<dbReference type="GO" id="GO:0005484">
    <property type="term" value="F:SNAP receptor activity"/>
    <property type="evidence" value="ECO:0007669"/>
    <property type="project" value="InterPro"/>
</dbReference>
<evidence type="ECO:0000256" key="12">
    <source>
        <dbReference type="SAM" id="Phobius"/>
    </source>
</evidence>
<name>A0A9P7JEC3_9AGAM</name>
<proteinExistence type="inferred from homology"/>
<feature type="transmembrane region" description="Helical" evidence="12">
    <location>
        <begin position="230"/>
        <end position="251"/>
    </location>
</feature>
<evidence type="ECO:0000256" key="3">
    <source>
        <dbReference type="ARBA" id="ARBA00022692"/>
    </source>
</evidence>
<comment type="similarity">
    <text evidence="9">Belongs to the SEC20 family.</text>
</comment>
<keyword evidence="15" id="KW-1185">Reference proteome</keyword>
<dbReference type="GeneID" id="64631697"/>
<gene>
    <name evidence="14" type="ORF">BJ212DRAFT_1430025</name>
</gene>
<evidence type="ECO:0000256" key="2">
    <source>
        <dbReference type="ARBA" id="ARBA00022448"/>
    </source>
</evidence>
<keyword evidence="7 10" id="KW-0175">Coiled coil</keyword>
<feature type="coiled-coil region" evidence="10">
    <location>
        <begin position="48"/>
        <end position="98"/>
    </location>
</feature>
<evidence type="ECO:0000256" key="1">
    <source>
        <dbReference type="ARBA" id="ARBA00004163"/>
    </source>
</evidence>
<dbReference type="EMBL" id="JABBWG010000014">
    <property type="protein sequence ID" value="KAG1817227.1"/>
    <property type="molecule type" value="Genomic_DNA"/>
</dbReference>
<reference evidence="14" key="1">
    <citation type="journal article" date="2020" name="New Phytol.">
        <title>Comparative genomics reveals dynamic genome evolution in host specialist ectomycorrhizal fungi.</title>
        <authorList>
            <person name="Lofgren L.A."/>
            <person name="Nguyen N.H."/>
            <person name="Vilgalys R."/>
            <person name="Ruytinx J."/>
            <person name="Liao H.L."/>
            <person name="Branco S."/>
            <person name="Kuo A."/>
            <person name="LaButti K."/>
            <person name="Lipzen A."/>
            <person name="Andreopoulos W."/>
            <person name="Pangilinan J."/>
            <person name="Riley R."/>
            <person name="Hundley H."/>
            <person name="Na H."/>
            <person name="Barry K."/>
            <person name="Grigoriev I.V."/>
            <person name="Stajich J.E."/>
            <person name="Kennedy P.G."/>
        </authorList>
    </citation>
    <scope>NUCLEOTIDE SEQUENCE</scope>
    <source>
        <strain evidence="14">MN1</strain>
    </source>
</reference>
<keyword evidence="6 12" id="KW-1133">Transmembrane helix</keyword>
<evidence type="ECO:0000256" key="10">
    <source>
        <dbReference type="SAM" id="Coils"/>
    </source>
</evidence>
<dbReference type="GO" id="GO:0031201">
    <property type="term" value="C:SNARE complex"/>
    <property type="evidence" value="ECO:0007669"/>
    <property type="project" value="TreeGrafter"/>
</dbReference>
<evidence type="ECO:0000256" key="5">
    <source>
        <dbReference type="ARBA" id="ARBA00022892"/>
    </source>
</evidence>
<evidence type="ECO:0000256" key="4">
    <source>
        <dbReference type="ARBA" id="ARBA00022824"/>
    </source>
</evidence>
<comment type="subcellular location">
    <subcellularLocation>
        <location evidence="1">Endoplasmic reticulum membrane</location>
        <topology evidence="1">Single-pass type IV membrane protein</topology>
    </subcellularLocation>
</comment>
<dbReference type="InterPro" id="IPR005606">
    <property type="entry name" value="Sec20"/>
</dbReference>
<sequence>MPPIPTALDAEALSLIESIERHHNDLSTFQIPRLRACTGPLTTQQAWAAEVREDIEGLARQIEELVVLVDDHRTERAKRELRRRAEVFRDSLVNLRKDSRAALLASKHTINSQSRSQREELLRSPAIREKSTSSSSEKVTENALMKANHDVTEALQRTTGLVQKELERSVLLSQLLGKFLTASFFSNTYRPFHTESSTATLQSASTMHDTLDLILGTSKQLITALEKTDWLDRILIISGLVFFGLVVLFILKQRIINRGLRIAFFWTSFLPSSSSSTRAVVQKAGEVVTTASAATAAASAVLASSIGGQYGGAGPLIEPSMNVFESPSFTISVTEPWTTEQHSGSGDARVEL</sequence>
<dbReference type="PANTHER" id="PTHR12825">
    <property type="entry name" value="BNIP1-RELATED"/>
    <property type="match status" value="1"/>
</dbReference>
<evidence type="ECO:0000313" key="14">
    <source>
        <dbReference type="EMBL" id="KAG1817227.1"/>
    </source>
</evidence>
<evidence type="ECO:0000256" key="6">
    <source>
        <dbReference type="ARBA" id="ARBA00022989"/>
    </source>
</evidence>
<dbReference type="Pfam" id="PF03908">
    <property type="entry name" value="Sec20"/>
    <property type="match status" value="1"/>
</dbReference>
<dbReference type="RefSeq" id="XP_041193646.1">
    <property type="nucleotide sequence ID" value="XM_041337681.1"/>
</dbReference>
<evidence type="ECO:0000256" key="8">
    <source>
        <dbReference type="ARBA" id="ARBA00023136"/>
    </source>
</evidence>
<keyword evidence="4" id="KW-0256">Endoplasmic reticulum</keyword>
<dbReference type="AlphaFoldDB" id="A0A9P7JEC3"/>
<comment type="caution">
    <text evidence="14">The sequence shown here is derived from an EMBL/GenBank/DDBJ whole genome shotgun (WGS) entry which is preliminary data.</text>
</comment>
<dbReference type="OrthoDB" id="46868at2759"/>
<dbReference type="PANTHER" id="PTHR12825:SF0">
    <property type="entry name" value="VESICLE TRANSPORT PROTEIN SEC20"/>
    <property type="match status" value="1"/>
</dbReference>
<evidence type="ECO:0000259" key="13">
    <source>
        <dbReference type="Pfam" id="PF03908"/>
    </source>
</evidence>
<feature type="compositionally biased region" description="Basic and acidic residues" evidence="11">
    <location>
        <begin position="116"/>
        <end position="131"/>
    </location>
</feature>
<evidence type="ECO:0000256" key="7">
    <source>
        <dbReference type="ARBA" id="ARBA00023054"/>
    </source>
</evidence>
<keyword evidence="8 12" id="KW-0472">Membrane</keyword>
<feature type="region of interest" description="Disordered" evidence="11">
    <location>
        <begin position="107"/>
        <end position="140"/>
    </location>
</feature>
<dbReference type="Proteomes" id="UP000807769">
    <property type="component" value="Unassembled WGS sequence"/>
</dbReference>
<dbReference type="InterPro" id="IPR056173">
    <property type="entry name" value="Sec20_C"/>
</dbReference>
<keyword evidence="2" id="KW-0813">Transport</keyword>
<keyword evidence="5" id="KW-0931">ER-Golgi transport</keyword>
<dbReference type="GO" id="GO:0005789">
    <property type="term" value="C:endoplasmic reticulum membrane"/>
    <property type="evidence" value="ECO:0007669"/>
    <property type="project" value="UniProtKB-SubCell"/>
</dbReference>
<protein>
    <recommendedName>
        <fullName evidence="13">Sec20 C-terminal domain-containing protein</fullName>
    </recommendedName>
</protein>
<dbReference type="GO" id="GO:0006890">
    <property type="term" value="P:retrograde vesicle-mediated transport, Golgi to endoplasmic reticulum"/>
    <property type="evidence" value="ECO:0007669"/>
    <property type="project" value="InterPro"/>
</dbReference>
<evidence type="ECO:0000256" key="9">
    <source>
        <dbReference type="ARBA" id="ARBA00037934"/>
    </source>
</evidence>
<evidence type="ECO:0000256" key="11">
    <source>
        <dbReference type="SAM" id="MobiDB-lite"/>
    </source>
</evidence>
<accession>A0A9P7JEC3</accession>
<keyword evidence="3 12" id="KW-0812">Transmembrane</keyword>
<feature type="domain" description="Sec20 C-terminal" evidence="13">
    <location>
        <begin position="195"/>
        <end position="255"/>
    </location>
</feature>
<organism evidence="14 15">
    <name type="scientific">Suillus subaureus</name>
    <dbReference type="NCBI Taxonomy" id="48587"/>
    <lineage>
        <taxon>Eukaryota</taxon>
        <taxon>Fungi</taxon>
        <taxon>Dikarya</taxon>
        <taxon>Basidiomycota</taxon>
        <taxon>Agaricomycotina</taxon>
        <taxon>Agaricomycetes</taxon>
        <taxon>Agaricomycetidae</taxon>
        <taxon>Boletales</taxon>
        <taxon>Suillineae</taxon>
        <taxon>Suillaceae</taxon>
        <taxon>Suillus</taxon>
    </lineage>
</organism>
<evidence type="ECO:0000313" key="15">
    <source>
        <dbReference type="Proteomes" id="UP000807769"/>
    </source>
</evidence>